<gene>
    <name evidence="7" type="ORF">COT51_03115</name>
</gene>
<reference evidence="8" key="1">
    <citation type="submission" date="2017-09" db="EMBL/GenBank/DDBJ databases">
        <title>Depth-based differentiation of microbial function through sediment-hosted aquifers and enrichment of novel symbionts in the deep terrestrial subsurface.</title>
        <authorList>
            <person name="Probst A.J."/>
            <person name="Ladd B."/>
            <person name="Jarett J.K."/>
            <person name="Geller-Mcgrath D.E."/>
            <person name="Sieber C.M.K."/>
            <person name="Emerson J.B."/>
            <person name="Anantharaman K."/>
            <person name="Thomas B.C."/>
            <person name="Malmstrom R."/>
            <person name="Stieglmeier M."/>
            <person name="Klingl A."/>
            <person name="Woyke T."/>
            <person name="Ryan C.M."/>
            <person name="Banfield J.F."/>
        </authorList>
    </citation>
    <scope>NUCLEOTIDE SEQUENCE [LARGE SCALE GENOMIC DNA]</scope>
</reference>
<sequence length="134" mass="14779">MRLLGVDYGKKRIGIAFSTSDFVSPLEVLTAKGVDEAIARICFLTASEQAEAVVVGVPLNQSGEPTMESLEIKGFCRRLAPFLRVPIKFQDEAFSSREALKTAVEAGVSQESRKALDNLAACEILRRYIEENRK</sequence>
<keyword evidence="4 5" id="KW-0378">Hydrolase</keyword>
<comment type="subcellular location">
    <subcellularLocation>
        <location evidence="5">Cytoplasm</location>
    </subcellularLocation>
</comment>
<dbReference type="PANTHER" id="PTHR33317:SF4">
    <property type="entry name" value="POLYNUCLEOTIDYL TRANSFERASE, RIBONUCLEASE H-LIKE SUPERFAMILY PROTEIN"/>
    <property type="match status" value="1"/>
</dbReference>
<keyword evidence="1 5" id="KW-0963">Cytoplasm</keyword>
<dbReference type="GO" id="GO:0016788">
    <property type="term" value="F:hydrolase activity, acting on ester bonds"/>
    <property type="evidence" value="ECO:0007669"/>
    <property type="project" value="UniProtKB-UniRule"/>
</dbReference>
<dbReference type="EMBL" id="PEYV01000052">
    <property type="protein sequence ID" value="PIS21386.1"/>
    <property type="molecule type" value="Genomic_DNA"/>
</dbReference>
<keyword evidence="3 5" id="KW-0540">Nuclease</keyword>
<dbReference type="GO" id="GO:0000967">
    <property type="term" value="P:rRNA 5'-end processing"/>
    <property type="evidence" value="ECO:0007669"/>
    <property type="project" value="UniProtKB-UniRule"/>
</dbReference>
<dbReference type="GO" id="GO:0005737">
    <property type="term" value="C:cytoplasm"/>
    <property type="evidence" value="ECO:0007669"/>
    <property type="project" value="UniProtKB-SubCell"/>
</dbReference>
<dbReference type="InterPro" id="IPR005227">
    <property type="entry name" value="YqgF"/>
</dbReference>
<dbReference type="InterPro" id="IPR012337">
    <property type="entry name" value="RNaseH-like_sf"/>
</dbReference>
<comment type="function">
    <text evidence="5">Could be a nuclease involved in processing of the 5'-end of pre-16S rRNA.</text>
</comment>
<feature type="domain" description="YqgF/RNase H-like" evidence="6">
    <location>
        <begin position="1"/>
        <end position="99"/>
    </location>
</feature>
<keyword evidence="2 5" id="KW-0690">Ribosome biogenesis</keyword>
<comment type="caution">
    <text evidence="7">The sequence shown here is derived from an EMBL/GenBank/DDBJ whole genome shotgun (WGS) entry which is preliminary data.</text>
</comment>
<evidence type="ECO:0000259" key="6">
    <source>
        <dbReference type="SMART" id="SM00732"/>
    </source>
</evidence>
<evidence type="ECO:0000313" key="8">
    <source>
        <dbReference type="Proteomes" id="UP000231098"/>
    </source>
</evidence>
<dbReference type="HAMAP" id="MF_00651">
    <property type="entry name" value="Nuclease_YqgF"/>
    <property type="match status" value="1"/>
</dbReference>
<name>A0A2H0X8Y2_UNCKA</name>
<dbReference type="Proteomes" id="UP000231098">
    <property type="component" value="Unassembled WGS sequence"/>
</dbReference>
<dbReference type="PANTHER" id="PTHR33317">
    <property type="entry name" value="POLYNUCLEOTIDYL TRANSFERASE, RIBONUCLEASE H-LIKE SUPERFAMILY PROTEIN"/>
    <property type="match status" value="1"/>
</dbReference>
<evidence type="ECO:0000256" key="2">
    <source>
        <dbReference type="ARBA" id="ARBA00022517"/>
    </source>
</evidence>
<evidence type="ECO:0000256" key="5">
    <source>
        <dbReference type="HAMAP-Rule" id="MF_00651"/>
    </source>
</evidence>
<accession>A0A2H0X8Y2</accession>
<dbReference type="NCBIfam" id="TIGR00250">
    <property type="entry name" value="RNAse_H_YqgF"/>
    <property type="match status" value="1"/>
</dbReference>
<evidence type="ECO:0000313" key="7">
    <source>
        <dbReference type="EMBL" id="PIS21386.1"/>
    </source>
</evidence>
<dbReference type="CDD" id="cd16964">
    <property type="entry name" value="YqgF"/>
    <property type="match status" value="1"/>
</dbReference>
<dbReference type="Gene3D" id="3.30.420.140">
    <property type="entry name" value="YqgF/RNase H-like domain"/>
    <property type="match status" value="1"/>
</dbReference>
<evidence type="ECO:0000256" key="3">
    <source>
        <dbReference type="ARBA" id="ARBA00022722"/>
    </source>
</evidence>
<dbReference type="InterPro" id="IPR037027">
    <property type="entry name" value="YqgF/RNaseH-like_dom_sf"/>
</dbReference>
<protein>
    <recommendedName>
        <fullName evidence="5">Putative pre-16S rRNA nuclease</fullName>
        <ecNumber evidence="5">3.1.-.-</ecNumber>
    </recommendedName>
</protein>
<proteinExistence type="inferred from homology"/>
<dbReference type="Pfam" id="PF03652">
    <property type="entry name" value="RuvX"/>
    <property type="match status" value="1"/>
</dbReference>
<dbReference type="SUPFAM" id="SSF53098">
    <property type="entry name" value="Ribonuclease H-like"/>
    <property type="match status" value="1"/>
</dbReference>
<dbReference type="GO" id="GO:0004518">
    <property type="term" value="F:nuclease activity"/>
    <property type="evidence" value="ECO:0007669"/>
    <property type="project" value="UniProtKB-KW"/>
</dbReference>
<evidence type="ECO:0000256" key="4">
    <source>
        <dbReference type="ARBA" id="ARBA00022801"/>
    </source>
</evidence>
<evidence type="ECO:0000256" key="1">
    <source>
        <dbReference type="ARBA" id="ARBA00022490"/>
    </source>
</evidence>
<dbReference type="AlphaFoldDB" id="A0A2H0X8Y2"/>
<dbReference type="SMART" id="SM00732">
    <property type="entry name" value="YqgFc"/>
    <property type="match status" value="1"/>
</dbReference>
<dbReference type="InterPro" id="IPR006641">
    <property type="entry name" value="YqgF/RNaseH-like_dom"/>
</dbReference>
<comment type="similarity">
    <text evidence="5">Belongs to the YqgF HJR family.</text>
</comment>
<organism evidence="7 8">
    <name type="scientific">candidate division WWE3 bacterium CG08_land_8_20_14_0_20_41_15</name>
    <dbReference type="NCBI Taxonomy" id="1975086"/>
    <lineage>
        <taxon>Bacteria</taxon>
        <taxon>Katanobacteria</taxon>
    </lineage>
</organism>
<dbReference type="EC" id="3.1.-.-" evidence="5"/>